<dbReference type="InterPro" id="IPR014001">
    <property type="entry name" value="Helicase_ATP-bd"/>
</dbReference>
<evidence type="ECO:0000313" key="9">
    <source>
        <dbReference type="EMBL" id="KAH9835291.1"/>
    </source>
</evidence>
<organism evidence="9 10">
    <name type="scientific">Rhodofomes roseus</name>
    <dbReference type="NCBI Taxonomy" id="34475"/>
    <lineage>
        <taxon>Eukaryota</taxon>
        <taxon>Fungi</taxon>
        <taxon>Dikarya</taxon>
        <taxon>Basidiomycota</taxon>
        <taxon>Agaricomycotina</taxon>
        <taxon>Agaricomycetes</taxon>
        <taxon>Polyporales</taxon>
        <taxon>Rhodofomes</taxon>
    </lineage>
</organism>
<dbReference type="CDD" id="cd18787">
    <property type="entry name" value="SF2_C_DEAD"/>
    <property type="match status" value="1"/>
</dbReference>
<dbReference type="SMART" id="SM00490">
    <property type="entry name" value="HELICc"/>
    <property type="match status" value="1"/>
</dbReference>
<dbReference type="EC" id="3.6.4.13" evidence="5"/>
<dbReference type="Gene3D" id="3.40.50.300">
    <property type="entry name" value="P-loop containing nucleotide triphosphate hydrolases"/>
    <property type="match status" value="2"/>
</dbReference>
<dbReference type="InterPro" id="IPR027417">
    <property type="entry name" value="P-loop_NTPase"/>
</dbReference>
<dbReference type="EMBL" id="JADCUA010000013">
    <property type="protein sequence ID" value="KAH9835291.1"/>
    <property type="molecule type" value="Genomic_DNA"/>
</dbReference>
<evidence type="ECO:0000256" key="6">
    <source>
        <dbReference type="SAM" id="MobiDB-lite"/>
    </source>
</evidence>
<comment type="domain">
    <text evidence="5">The Q motif is unique to and characteristic of the DEAD box family of RNA helicases and controls ATP binding and hydrolysis.</text>
</comment>
<evidence type="ECO:0000256" key="1">
    <source>
        <dbReference type="ARBA" id="ARBA00022741"/>
    </source>
</evidence>
<dbReference type="Pfam" id="PF00271">
    <property type="entry name" value="Helicase_C"/>
    <property type="match status" value="1"/>
</dbReference>
<evidence type="ECO:0000259" key="7">
    <source>
        <dbReference type="PROSITE" id="PS51192"/>
    </source>
</evidence>
<keyword evidence="1 5" id="KW-0547">Nucleotide-binding</keyword>
<dbReference type="InterPro" id="IPR001650">
    <property type="entry name" value="Helicase_C-like"/>
</dbReference>
<feature type="region of interest" description="Disordered" evidence="6">
    <location>
        <begin position="608"/>
        <end position="713"/>
    </location>
</feature>
<dbReference type="SUPFAM" id="SSF52540">
    <property type="entry name" value="P-loop containing nucleoside triphosphate hydrolases"/>
    <property type="match status" value="1"/>
</dbReference>
<accession>A0ABQ8KCG3</accession>
<protein>
    <recommendedName>
        <fullName evidence="5">ATP-dependent RNA helicase</fullName>
        <ecNumber evidence="5">3.6.4.13</ecNumber>
    </recommendedName>
</protein>
<comment type="caution">
    <text evidence="9">The sequence shown here is derived from an EMBL/GenBank/DDBJ whole genome shotgun (WGS) entry which is preliminary data.</text>
</comment>
<evidence type="ECO:0000256" key="3">
    <source>
        <dbReference type="ARBA" id="ARBA00022840"/>
    </source>
</evidence>
<feature type="domain" description="Helicase C-terminal" evidence="8">
    <location>
        <begin position="369"/>
        <end position="527"/>
    </location>
</feature>
<feature type="domain" description="Helicase ATP-binding" evidence="7">
    <location>
        <begin position="126"/>
        <end position="332"/>
    </location>
</feature>
<dbReference type="Proteomes" id="UP000814176">
    <property type="component" value="Unassembled WGS sequence"/>
</dbReference>
<keyword evidence="5" id="KW-0347">Helicase</keyword>
<reference evidence="9 10" key="1">
    <citation type="journal article" date="2021" name="Environ. Microbiol.">
        <title>Gene family expansions and transcriptome signatures uncover fungal adaptations to wood decay.</title>
        <authorList>
            <person name="Hage H."/>
            <person name="Miyauchi S."/>
            <person name="Viragh M."/>
            <person name="Drula E."/>
            <person name="Min B."/>
            <person name="Chaduli D."/>
            <person name="Navarro D."/>
            <person name="Favel A."/>
            <person name="Norest M."/>
            <person name="Lesage-Meessen L."/>
            <person name="Balint B."/>
            <person name="Merenyi Z."/>
            <person name="de Eugenio L."/>
            <person name="Morin E."/>
            <person name="Martinez A.T."/>
            <person name="Baldrian P."/>
            <person name="Stursova M."/>
            <person name="Martinez M.J."/>
            <person name="Novotny C."/>
            <person name="Magnuson J.K."/>
            <person name="Spatafora J.W."/>
            <person name="Maurice S."/>
            <person name="Pangilinan J."/>
            <person name="Andreopoulos W."/>
            <person name="LaButti K."/>
            <person name="Hundley H."/>
            <person name="Na H."/>
            <person name="Kuo A."/>
            <person name="Barry K."/>
            <person name="Lipzen A."/>
            <person name="Henrissat B."/>
            <person name="Riley R."/>
            <person name="Ahrendt S."/>
            <person name="Nagy L.G."/>
            <person name="Grigoriev I.V."/>
            <person name="Martin F."/>
            <person name="Rosso M.N."/>
        </authorList>
    </citation>
    <scope>NUCLEOTIDE SEQUENCE [LARGE SCALE GENOMIC DNA]</scope>
    <source>
        <strain evidence="9 10">CIRM-BRFM 1785</strain>
    </source>
</reference>
<comment type="catalytic activity">
    <reaction evidence="5">
        <text>ATP + H2O = ADP + phosphate + H(+)</text>
        <dbReference type="Rhea" id="RHEA:13065"/>
        <dbReference type="ChEBI" id="CHEBI:15377"/>
        <dbReference type="ChEBI" id="CHEBI:15378"/>
        <dbReference type="ChEBI" id="CHEBI:30616"/>
        <dbReference type="ChEBI" id="CHEBI:43474"/>
        <dbReference type="ChEBI" id="CHEBI:456216"/>
        <dbReference type="EC" id="3.6.4.13"/>
    </reaction>
</comment>
<comment type="similarity">
    <text evidence="5">Belongs to the DEAD box helicase family.</text>
</comment>
<gene>
    <name evidence="9" type="ORF">C8Q71DRAFT_765040</name>
</gene>
<keyword evidence="4 5" id="KW-0694">RNA-binding</keyword>
<sequence length="713" mass="78102">MLATLCARAVRVPAKGSLRVHAARGTSSPRHSGGSSLTVVAGVFRQTPIRRWAATAAAQTAPEEALSQHVEAHQAASETPEFSTLQDVVSPNTLKAIIGKPFELTRMSPVQAAVLPLLPGLAEPHAPGAEHPRDLLVRARTGTGKTLAFLVPAIEARIRAMKAYGEQAVTDAGASADQHTQERAMRHFARSTPGCLVISPTRELATQITNEALRLSSHHRGFEVRLFVGGASRRSQLHDWHNGRLDIVVATPGRIRDIMENEPDISKALKRTNMLILDEADTLLDMGFRDDLDAIVSHLPKSPSRQTFMFSATVSPPIRQIAREYLDAKHSYINCVDDAAPPTHASIPQYHTVVPSEGDFVPHLLRILAHDQLTHGIKSKVLVFAPTTKMTQLFTTIVYSLASTLPAGKSTRVTPMHSKLSQPSRDKAAAAFREASRNPTVLVSSDVSARGVDYPGVTRVIQLGIPITAESYIHRAGRTGRGKDTTSGRVDLVLMPWEAGYVSWKLQDMPLKPVTSNELVRQVQELAQRYDNGELDVKFFHAAQKPYAPVLETMQDEIKELHGRLDEEAIVETLMSLLGYYGPRVADLRVQREVVLEGVKKWATQAMGLPKPPHISASLLGKTGFGGGGGASSQFSRGRSSRSLSNQQPWIGRGNRESRGFDKESRGSDRDSRSYGQPRESRGFDRGSRDFGRDSRRSGGYDKPAPRRSFDDE</sequence>
<dbReference type="GeneID" id="72004835"/>
<feature type="compositionally biased region" description="Basic and acidic residues" evidence="6">
    <location>
        <begin position="654"/>
        <end position="713"/>
    </location>
</feature>
<dbReference type="SMART" id="SM00487">
    <property type="entry name" value="DEXDc"/>
    <property type="match status" value="1"/>
</dbReference>
<feature type="compositionally biased region" description="Low complexity" evidence="6">
    <location>
        <begin position="632"/>
        <end position="645"/>
    </location>
</feature>
<dbReference type="PROSITE" id="PS51194">
    <property type="entry name" value="HELICASE_CTER"/>
    <property type="match status" value="1"/>
</dbReference>
<evidence type="ECO:0000256" key="5">
    <source>
        <dbReference type="RuleBase" id="RU365068"/>
    </source>
</evidence>
<evidence type="ECO:0000259" key="8">
    <source>
        <dbReference type="PROSITE" id="PS51194"/>
    </source>
</evidence>
<comment type="function">
    <text evidence="5">RNA helicase.</text>
</comment>
<keyword evidence="2 5" id="KW-0378">Hydrolase</keyword>
<dbReference type="PROSITE" id="PS51192">
    <property type="entry name" value="HELICASE_ATP_BIND_1"/>
    <property type="match status" value="1"/>
</dbReference>
<keyword evidence="3 5" id="KW-0067">ATP-binding</keyword>
<keyword evidence="10" id="KW-1185">Reference proteome</keyword>
<dbReference type="RefSeq" id="XP_047777724.1">
    <property type="nucleotide sequence ID" value="XM_047924103.1"/>
</dbReference>
<dbReference type="GO" id="GO:0016787">
    <property type="term" value="F:hydrolase activity"/>
    <property type="evidence" value="ECO:0007669"/>
    <property type="project" value="UniProtKB-KW"/>
</dbReference>
<dbReference type="Pfam" id="PF00270">
    <property type="entry name" value="DEAD"/>
    <property type="match status" value="1"/>
</dbReference>
<proteinExistence type="inferred from homology"/>
<dbReference type="PANTHER" id="PTHR24031">
    <property type="entry name" value="RNA HELICASE"/>
    <property type="match status" value="1"/>
</dbReference>
<name>A0ABQ8KCG3_9APHY</name>
<evidence type="ECO:0000256" key="2">
    <source>
        <dbReference type="ARBA" id="ARBA00022801"/>
    </source>
</evidence>
<dbReference type="InterPro" id="IPR011545">
    <property type="entry name" value="DEAD/DEAH_box_helicase_dom"/>
</dbReference>
<evidence type="ECO:0000256" key="4">
    <source>
        <dbReference type="ARBA" id="ARBA00022884"/>
    </source>
</evidence>
<evidence type="ECO:0000313" key="10">
    <source>
        <dbReference type="Proteomes" id="UP000814176"/>
    </source>
</evidence>